<sequence>MGLHGQFDQITAEDLKAMATAEGLKVSIFLPTNPIHHSSSETATRIKSALNEAKKQASDPDAINQIVAPLEELVSDPGFVRDQSETLALFAADGFWRAYRLGVPVTEYVHVNQHFVLRPIAEALTESSAFYILALAQNKVRLFDATKDTVTELELNHVPESREEWESDDRSSGYTPGVRGNGNSNFEVEQQKFLHDVGASLGDELGRARSQPLVVASVSELVPEVRGYSSYPVVTEEFLAGNPETKSGAELRDEVWEQIIRPRFAAADDAEYERFANVAGTGLGETQPDVIRDGAVEGRVDRLFINPALSASDGTGQVNTAILHTLLNSGRVIIISDGRVDNVSALMRY</sequence>
<evidence type="ECO:0000313" key="3">
    <source>
        <dbReference type="Proteomes" id="UP001224674"/>
    </source>
</evidence>
<accession>A0AAJ6AMZ3</accession>
<dbReference type="EMBL" id="CP122566">
    <property type="protein sequence ID" value="WGH92754.1"/>
    <property type="molecule type" value="Genomic_DNA"/>
</dbReference>
<dbReference type="AlphaFoldDB" id="A0AAJ6AMZ3"/>
<feature type="compositionally biased region" description="Basic and acidic residues" evidence="1">
    <location>
        <begin position="159"/>
        <end position="171"/>
    </location>
</feature>
<organism evidence="2 3">
    <name type="scientific">Auritidibacter ignavus</name>
    <dbReference type="NCBI Taxonomy" id="678932"/>
    <lineage>
        <taxon>Bacteria</taxon>
        <taxon>Bacillati</taxon>
        <taxon>Actinomycetota</taxon>
        <taxon>Actinomycetes</taxon>
        <taxon>Micrococcales</taxon>
        <taxon>Micrococcaceae</taxon>
        <taxon>Auritidibacter</taxon>
    </lineage>
</organism>
<dbReference type="GeneID" id="83696290"/>
<protein>
    <submittedName>
        <fullName evidence="2">Uncharacterized protein</fullName>
    </submittedName>
</protein>
<dbReference type="InterPro" id="IPR041289">
    <property type="entry name" value="Bact_RF_family3"/>
</dbReference>
<dbReference type="RefSeq" id="WP_279673253.1">
    <property type="nucleotide sequence ID" value="NZ_CP122562.1"/>
</dbReference>
<name>A0AAJ6AMZ3_9MICC</name>
<proteinExistence type="predicted"/>
<keyword evidence="3" id="KW-1185">Reference proteome</keyword>
<evidence type="ECO:0000313" key="2">
    <source>
        <dbReference type="EMBL" id="WGH92754.1"/>
    </source>
</evidence>
<gene>
    <name evidence="2" type="ORF">QDX21_10675</name>
</gene>
<evidence type="ECO:0000256" key="1">
    <source>
        <dbReference type="SAM" id="MobiDB-lite"/>
    </source>
</evidence>
<dbReference type="Proteomes" id="UP001224674">
    <property type="component" value="Chromosome"/>
</dbReference>
<reference evidence="2 3" key="1">
    <citation type="submission" date="2023-03" db="EMBL/GenBank/DDBJ databases">
        <title>Complete genome sequences of several Auritidibacter ignavus strains isolated from ear infections.</title>
        <authorList>
            <person name="Baehr T."/>
            <person name="Baumhoegger A.M."/>
        </authorList>
    </citation>
    <scope>NUCLEOTIDE SEQUENCE [LARGE SCALE GENOMIC DNA]</scope>
    <source>
        <strain evidence="2 3">BABAE-6</strain>
    </source>
</reference>
<dbReference type="Pfam" id="PF18845">
    <property type="entry name" value="baeRF_family3"/>
    <property type="match status" value="1"/>
</dbReference>
<feature type="region of interest" description="Disordered" evidence="1">
    <location>
        <begin position="159"/>
        <end position="182"/>
    </location>
</feature>